<evidence type="ECO:0000313" key="5">
    <source>
        <dbReference type="EMBL" id="AWH90870.1"/>
    </source>
</evidence>
<name>A0A2S1R3J5_9ACTN</name>
<sequence>MRHVIPVLLYHSVTEEHVRGFERFTVPPSRFAAHLDHLIDDDRVVLPLGRIAEHLRSGTSLPEGAVAITFDDGLADFAQHAWPLLKGRGLPATLYAVAGYLGDRSRWLDGAAADTQMLTADQLSDLASDGVEIGAHTMTHPQLDLLPRARARREIAESKEVLEQVLGRPVTTFAYPHGHHTAAVKDLVAEAGYTSAAAVRNMLSHDRDDVYAIARWTITDTTTTADLGRLLQGKGARPAPRRQLMRTRAGRQVRRLRHRTEATR</sequence>
<dbReference type="GO" id="GO:0016810">
    <property type="term" value="F:hydrolase activity, acting on carbon-nitrogen (but not peptide) bonds"/>
    <property type="evidence" value="ECO:0007669"/>
    <property type="project" value="InterPro"/>
</dbReference>
<organism evidence="5 6">
    <name type="scientific">Dietzia lutea</name>
    <dbReference type="NCBI Taxonomy" id="546160"/>
    <lineage>
        <taxon>Bacteria</taxon>
        <taxon>Bacillati</taxon>
        <taxon>Actinomycetota</taxon>
        <taxon>Actinomycetes</taxon>
        <taxon>Mycobacteriales</taxon>
        <taxon>Dietziaceae</taxon>
        <taxon>Dietzia</taxon>
    </lineage>
</organism>
<keyword evidence="6" id="KW-1185">Reference proteome</keyword>
<dbReference type="EMBL" id="CP015449">
    <property type="protein sequence ID" value="AWH90870.1"/>
    <property type="molecule type" value="Genomic_DNA"/>
</dbReference>
<dbReference type="InterPro" id="IPR011330">
    <property type="entry name" value="Glyco_hydro/deAcase_b/a-brl"/>
</dbReference>
<evidence type="ECO:0000256" key="3">
    <source>
        <dbReference type="SAM" id="MobiDB-lite"/>
    </source>
</evidence>
<dbReference type="InterPro" id="IPR051398">
    <property type="entry name" value="Polysacch_Deacetylase"/>
</dbReference>
<proteinExistence type="predicted"/>
<comment type="subcellular location">
    <subcellularLocation>
        <location evidence="1">Secreted</location>
    </subcellularLocation>
</comment>
<dbReference type="Proteomes" id="UP000244928">
    <property type="component" value="Chromosome"/>
</dbReference>
<feature type="compositionally biased region" description="Basic residues" evidence="3">
    <location>
        <begin position="239"/>
        <end position="258"/>
    </location>
</feature>
<dbReference type="SUPFAM" id="SSF88713">
    <property type="entry name" value="Glycoside hydrolase/deacetylase"/>
    <property type="match status" value="1"/>
</dbReference>
<dbReference type="KEGG" id="dlu:A6035_00250"/>
<dbReference type="GO" id="GO:0005576">
    <property type="term" value="C:extracellular region"/>
    <property type="evidence" value="ECO:0007669"/>
    <property type="project" value="UniProtKB-SubCell"/>
</dbReference>
<feature type="domain" description="NodB homology" evidence="4">
    <location>
        <begin position="64"/>
        <end position="264"/>
    </location>
</feature>
<dbReference type="OrthoDB" id="9782872at2"/>
<gene>
    <name evidence="5" type="ORF">A6035_00250</name>
</gene>
<keyword evidence="2" id="KW-0732">Signal</keyword>
<feature type="region of interest" description="Disordered" evidence="3">
    <location>
        <begin position="234"/>
        <end position="264"/>
    </location>
</feature>
<dbReference type="Gene3D" id="3.20.20.370">
    <property type="entry name" value="Glycoside hydrolase/deacetylase"/>
    <property type="match status" value="1"/>
</dbReference>
<dbReference type="AlphaFoldDB" id="A0A2S1R3J5"/>
<dbReference type="Pfam" id="PF01522">
    <property type="entry name" value="Polysacc_deac_1"/>
    <property type="match status" value="1"/>
</dbReference>
<evidence type="ECO:0000259" key="4">
    <source>
        <dbReference type="PROSITE" id="PS51677"/>
    </source>
</evidence>
<dbReference type="PANTHER" id="PTHR34216">
    <property type="match status" value="1"/>
</dbReference>
<evidence type="ECO:0000256" key="1">
    <source>
        <dbReference type="ARBA" id="ARBA00004613"/>
    </source>
</evidence>
<protein>
    <recommendedName>
        <fullName evidence="4">NodB homology domain-containing protein</fullName>
    </recommendedName>
</protein>
<accession>A0A2S1R3J5</accession>
<dbReference type="RefSeq" id="WP_108846131.1">
    <property type="nucleotide sequence ID" value="NZ_CP015449.1"/>
</dbReference>
<reference evidence="5 6" key="1">
    <citation type="submission" date="2016-04" db="EMBL/GenBank/DDBJ databases">
        <title>Complete genome sequence of Dietzia lutea YIM 80766T, a strain isolated from desert soil in Egypt.</title>
        <authorList>
            <person name="Zhao J."/>
            <person name="Hu B."/>
            <person name="Geng S."/>
            <person name="Nie Y."/>
            <person name="Tang Y."/>
        </authorList>
    </citation>
    <scope>NUCLEOTIDE SEQUENCE [LARGE SCALE GENOMIC DNA]</scope>
    <source>
        <strain evidence="5 6">YIM 80766</strain>
    </source>
</reference>
<dbReference type="InterPro" id="IPR002509">
    <property type="entry name" value="NODB_dom"/>
</dbReference>
<dbReference type="PANTHER" id="PTHR34216:SF3">
    <property type="entry name" value="POLY-BETA-1,6-N-ACETYL-D-GLUCOSAMINE N-DEACETYLASE"/>
    <property type="match status" value="1"/>
</dbReference>
<dbReference type="CDD" id="cd10918">
    <property type="entry name" value="CE4_NodB_like_5s_6s"/>
    <property type="match status" value="1"/>
</dbReference>
<dbReference type="PROSITE" id="PS51677">
    <property type="entry name" value="NODB"/>
    <property type="match status" value="1"/>
</dbReference>
<dbReference type="GO" id="GO:0005975">
    <property type="term" value="P:carbohydrate metabolic process"/>
    <property type="evidence" value="ECO:0007669"/>
    <property type="project" value="InterPro"/>
</dbReference>
<evidence type="ECO:0000256" key="2">
    <source>
        <dbReference type="ARBA" id="ARBA00022729"/>
    </source>
</evidence>
<evidence type="ECO:0000313" key="6">
    <source>
        <dbReference type="Proteomes" id="UP000244928"/>
    </source>
</evidence>